<proteinExistence type="predicted"/>
<evidence type="ECO:0000259" key="2">
    <source>
        <dbReference type="Pfam" id="PF02357"/>
    </source>
</evidence>
<organism evidence="3 4">
    <name type="scientific">Maritimibacter harenae</name>
    <dbReference type="NCBI Taxonomy" id="2606218"/>
    <lineage>
        <taxon>Bacteria</taxon>
        <taxon>Pseudomonadati</taxon>
        <taxon>Pseudomonadota</taxon>
        <taxon>Alphaproteobacteria</taxon>
        <taxon>Rhodobacterales</taxon>
        <taxon>Roseobacteraceae</taxon>
        <taxon>Maritimibacter</taxon>
    </lineage>
</organism>
<comment type="caution">
    <text evidence="3">The sequence shown here is derived from an EMBL/GenBank/DDBJ whole genome shotgun (WGS) entry which is preliminary data.</text>
</comment>
<dbReference type="RefSeq" id="WP_161352350.1">
    <property type="nucleotide sequence ID" value="NZ_WTUX01000017.1"/>
</dbReference>
<dbReference type="Proteomes" id="UP000467322">
    <property type="component" value="Unassembled WGS sequence"/>
</dbReference>
<evidence type="ECO:0000313" key="3">
    <source>
        <dbReference type="EMBL" id="MZR14239.1"/>
    </source>
</evidence>
<reference evidence="3 4" key="1">
    <citation type="submission" date="2019-12" db="EMBL/GenBank/DDBJ databases">
        <title>Maritimibacter sp. nov. sp. isolated from sea sand.</title>
        <authorList>
            <person name="Kim J."/>
            <person name="Jeong S.E."/>
            <person name="Jung H.S."/>
            <person name="Jeon C.O."/>
        </authorList>
    </citation>
    <scope>NUCLEOTIDE SEQUENCE [LARGE SCALE GENOMIC DNA]</scope>
    <source>
        <strain evidence="3 4">DP07</strain>
    </source>
</reference>
<evidence type="ECO:0000313" key="4">
    <source>
        <dbReference type="Proteomes" id="UP000467322"/>
    </source>
</evidence>
<dbReference type="EMBL" id="WTUX01000017">
    <property type="protein sequence ID" value="MZR14239.1"/>
    <property type="molecule type" value="Genomic_DNA"/>
</dbReference>
<dbReference type="GO" id="GO:0006354">
    <property type="term" value="P:DNA-templated transcription elongation"/>
    <property type="evidence" value="ECO:0007669"/>
    <property type="project" value="InterPro"/>
</dbReference>
<evidence type="ECO:0000256" key="1">
    <source>
        <dbReference type="ARBA" id="ARBA00023163"/>
    </source>
</evidence>
<keyword evidence="1" id="KW-0804">Transcription</keyword>
<dbReference type="InterPro" id="IPR006645">
    <property type="entry name" value="NGN-like_dom"/>
</dbReference>
<gene>
    <name evidence="3" type="ORF">GQE99_14545</name>
</gene>
<sequence>MKTAINYLGYAKTGHEFEVCEELEGQGIEAWAGRVIRWKRSGKKRHPDPHEEPVLPNYVFMALDDRTFHSALRVRFLANTLVMLGPADRRDLAKFQAIVEAEFEKQDRIRRNAEMPKAEFDPGQEIEIIGGPFADKIGTFRRIVERSNQLFPKLEADVGGLRLQLDPLDVRGAG</sequence>
<dbReference type="Pfam" id="PF02357">
    <property type="entry name" value="NusG"/>
    <property type="match status" value="1"/>
</dbReference>
<accession>A0A845M5E4</accession>
<feature type="domain" description="NusG-like N-terminal" evidence="2">
    <location>
        <begin position="7"/>
        <end position="70"/>
    </location>
</feature>
<keyword evidence="4" id="KW-1185">Reference proteome</keyword>
<dbReference type="InterPro" id="IPR036735">
    <property type="entry name" value="NGN_dom_sf"/>
</dbReference>
<dbReference type="Gene3D" id="3.30.70.940">
    <property type="entry name" value="NusG, N-terminal domain"/>
    <property type="match status" value="1"/>
</dbReference>
<protein>
    <recommendedName>
        <fullName evidence="2">NusG-like N-terminal domain-containing protein</fullName>
    </recommendedName>
</protein>
<name>A0A845M5E4_9RHOB</name>
<dbReference type="AlphaFoldDB" id="A0A845M5E4"/>